<dbReference type="PROSITE" id="PS50297">
    <property type="entry name" value="ANK_REP_REGION"/>
    <property type="match status" value="2"/>
</dbReference>
<evidence type="ECO:0000313" key="5">
    <source>
        <dbReference type="Proteomes" id="UP001153709"/>
    </source>
</evidence>
<dbReference type="SUPFAM" id="SSF48403">
    <property type="entry name" value="Ankyrin repeat"/>
    <property type="match status" value="1"/>
</dbReference>
<dbReference type="InterPro" id="IPR051070">
    <property type="entry name" value="NF-kappa-B_inhibitor"/>
</dbReference>
<accession>A0A9P0DSD9</accession>
<organism evidence="4 5">
    <name type="scientific">Diabrotica balteata</name>
    <name type="common">Banded cucumber beetle</name>
    <dbReference type="NCBI Taxonomy" id="107213"/>
    <lineage>
        <taxon>Eukaryota</taxon>
        <taxon>Metazoa</taxon>
        <taxon>Ecdysozoa</taxon>
        <taxon>Arthropoda</taxon>
        <taxon>Hexapoda</taxon>
        <taxon>Insecta</taxon>
        <taxon>Pterygota</taxon>
        <taxon>Neoptera</taxon>
        <taxon>Endopterygota</taxon>
        <taxon>Coleoptera</taxon>
        <taxon>Polyphaga</taxon>
        <taxon>Cucujiformia</taxon>
        <taxon>Chrysomeloidea</taxon>
        <taxon>Chrysomelidae</taxon>
        <taxon>Galerucinae</taxon>
        <taxon>Diabroticina</taxon>
        <taxon>Diabroticites</taxon>
        <taxon>Diabrotica</taxon>
    </lineage>
</organism>
<feature type="repeat" description="ANK" evidence="3">
    <location>
        <begin position="678"/>
        <end position="710"/>
    </location>
</feature>
<keyword evidence="1" id="KW-0677">Repeat</keyword>
<dbReference type="Gene3D" id="1.25.40.20">
    <property type="entry name" value="Ankyrin repeat-containing domain"/>
    <property type="match status" value="1"/>
</dbReference>
<dbReference type="AlphaFoldDB" id="A0A9P0DSD9"/>
<dbReference type="InterPro" id="IPR002110">
    <property type="entry name" value="Ankyrin_rpt"/>
</dbReference>
<evidence type="ECO:0000256" key="1">
    <source>
        <dbReference type="ARBA" id="ARBA00022737"/>
    </source>
</evidence>
<name>A0A9P0DSD9_DIABA</name>
<dbReference type="PANTHER" id="PTHR46680">
    <property type="entry name" value="NF-KAPPA-B INHIBITOR ALPHA"/>
    <property type="match status" value="1"/>
</dbReference>
<dbReference type="GO" id="GO:0051059">
    <property type="term" value="F:NF-kappaB binding"/>
    <property type="evidence" value="ECO:0007669"/>
    <property type="project" value="TreeGrafter"/>
</dbReference>
<dbReference type="SMART" id="SM00248">
    <property type="entry name" value="ANK"/>
    <property type="match status" value="4"/>
</dbReference>
<dbReference type="PANTHER" id="PTHR46680:SF3">
    <property type="entry name" value="NF-KAPPA-B INHIBITOR CACTUS"/>
    <property type="match status" value="1"/>
</dbReference>
<dbReference type="Proteomes" id="UP001153709">
    <property type="component" value="Chromosome 3"/>
</dbReference>
<feature type="repeat" description="ANK" evidence="3">
    <location>
        <begin position="644"/>
        <end position="676"/>
    </location>
</feature>
<dbReference type="Pfam" id="PF12796">
    <property type="entry name" value="Ank_2"/>
    <property type="match status" value="1"/>
</dbReference>
<protein>
    <submittedName>
        <fullName evidence="4">Uncharacterized protein</fullName>
    </submittedName>
</protein>
<keyword evidence="2 3" id="KW-0040">ANK repeat</keyword>
<gene>
    <name evidence="4" type="ORF">DIABBA_LOCUS4675</name>
</gene>
<dbReference type="OrthoDB" id="10254947at2759"/>
<dbReference type="InterPro" id="IPR036770">
    <property type="entry name" value="Ankyrin_rpt-contain_sf"/>
</dbReference>
<dbReference type="GO" id="GO:0005829">
    <property type="term" value="C:cytosol"/>
    <property type="evidence" value="ECO:0007669"/>
    <property type="project" value="TreeGrafter"/>
</dbReference>
<evidence type="ECO:0000256" key="2">
    <source>
        <dbReference type="ARBA" id="ARBA00023043"/>
    </source>
</evidence>
<feature type="repeat" description="ANK" evidence="3">
    <location>
        <begin position="573"/>
        <end position="606"/>
    </location>
</feature>
<evidence type="ECO:0000313" key="4">
    <source>
        <dbReference type="EMBL" id="CAH1275261.1"/>
    </source>
</evidence>
<dbReference type="PROSITE" id="PS50088">
    <property type="entry name" value="ANK_REPEAT"/>
    <property type="match status" value="3"/>
</dbReference>
<keyword evidence="5" id="KW-1185">Reference proteome</keyword>
<proteinExistence type="predicted"/>
<reference evidence="4" key="1">
    <citation type="submission" date="2022-01" db="EMBL/GenBank/DDBJ databases">
        <authorList>
            <person name="King R."/>
        </authorList>
    </citation>
    <scope>NUCLEOTIDE SEQUENCE</scope>
</reference>
<dbReference type="Pfam" id="PF00023">
    <property type="entry name" value="Ank"/>
    <property type="match status" value="1"/>
</dbReference>
<evidence type="ECO:0000256" key="3">
    <source>
        <dbReference type="PROSITE-ProRule" id="PRU00023"/>
    </source>
</evidence>
<sequence>MELVKHTLVYKKNSAIVLKPKSATVNNNSCLLGFKDFLPVLSSETFINEVNNKPVVTNTFIKKSNFKVETSNNSEKFIMFNGKKLMILADLPEGLLKRSPVPNTQNNSNLGIHVSIENKLPNNLINTTSIPSTSNNSIPKMITINAPESPGKHLADSKFPNVLLKNNSVSTTSNSVPKMIKISPLETRNVGKNLLTKDPQLPNVLLKRRSVSTTSNNSIPKLIKISAPQTSNIEKNITDSKLSKDLVKTISISSKSSNPIFKNISIEATSVKKNILTDSKVSNSLLKKSTSNNSVPKMIKVSKPLLKPVEEDCKQSPKITNLSIKLDKDVMSQISNKPPINENKLIKINVASITGSSKANTTDINIICADKIKMFAKPITVRNKVVCIPINQDSVDSVALDLTKNGESQSVKTPAKMFRDQGTQVDIKPPKPQTISTEVNTDITGDVIKKEENLSSWISRIDFSDFDDIPSPFSDSLLHSLDTLDSPGMSMDNNKEYTTLTNAVTGKNLASYSDHSVNTAKNLFMELRKALGINDEGNLPIHIGVITNNFKLVKRNLFLLKVLKHSVDVPNSHDYTPLQLALIHNSSIEIVDALLTEGARCDTTDSEGNSLLHYATELNRKEALKLLVSFAGIQRCNLNTFNHEGLTPLMVCCLNKYFECAEILLDADADPNLKDQISGRTALFHAAEKHDVEMVEMLLQFNANTKLKNFFGTSPHDAMYELDGMPEAIKYMILGKNNKRKSLDDAPKVAKYSRSSNNEVQPGLKTYGRSQQIQSRSVLKTYTTVK</sequence>
<dbReference type="GO" id="GO:0071356">
    <property type="term" value="P:cellular response to tumor necrosis factor"/>
    <property type="evidence" value="ECO:0007669"/>
    <property type="project" value="TreeGrafter"/>
</dbReference>
<dbReference type="EMBL" id="OU898278">
    <property type="protein sequence ID" value="CAH1275261.1"/>
    <property type="molecule type" value="Genomic_DNA"/>
</dbReference>